<name>A0AC61NQF3_9BACT</name>
<sequence>MSSCSLFKKKGGGSGERSATTGWEYNNPDNGGFEYKSGYEQAAGPGLVYVQGGTFTMGRVEQDVMFNWNNTPRRVTVASFYMDETEVRNVDWREYLHWIERVYPDDKKEFQKALPDTLVWREELSYNEPYLENYLRHPAFSDYPVVGVSWVQASNYCKWRTDRVNEQILIDNGILTLDAAQQGQEVFTTESYYAGLYKGVDGKSPIEDLSKESGNRRVKQSDGILLPRYRLPTEAEWEFAALGLQGNTKGELLTERRIYPWNGHHLRYGNDDKKNRGKIRANFTRSRGDLMGLAGHLNDGFDITGPVTQVGSNDLGLYGMAGNVNEWVYDVYRPLSSMDVSEFQPIRGNVYTQYRKDADGNLQRDEHGRLVKDTVANYVNFNDGDYQSRIILGDDWTTTDNKKKGSNSMYPGDPAGNVKPRIDDHVRVYKGGSWKDRPYWLSPGSRRYTNENSSTDDIGFRCAMTHLGDPDNIDN</sequence>
<keyword evidence="2" id="KW-1185">Reference proteome</keyword>
<proteinExistence type="predicted"/>
<evidence type="ECO:0000313" key="2">
    <source>
        <dbReference type="Proteomes" id="UP000826212"/>
    </source>
</evidence>
<protein>
    <submittedName>
        <fullName evidence="1">SUMF1/EgtB/PvdO family nonheme iron enzyme</fullName>
    </submittedName>
</protein>
<reference evidence="1" key="1">
    <citation type="submission" date="2021-08" db="EMBL/GenBank/DDBJ databases">
        <title>Novel anaerobic bacterium isolated from sea squirt in East Sea, Republic of Korea.</title>
        <authorList>
            <person name="Nguyen T.H."/>
            <person name="Li Z."/>
            <person name="Lee Y.-J."/>
            <person name="Ko J."/>
            <person name="Kim S.-G."/>
        </authorList>
    </citation>
    <scope>NUCLEOTIDE SEQUENCE</scope>
    <source>
        <strain evidence="1">KCTC 25031</strain>
    </source>
</reference>
<dbReference type="Proteomes" id="UP000826212">
    <property type="component" value="Chromosome"/>
</dbReference>
<accession>A0AC61NQF3</accession>
<organism evidence="1 2">
    <name type="scientific">Halosquirtibacter laminarini</name>
    <dbReference type="NCBI Taxonomy" id="3374600"/>
    <lineage>
        <taxon>Bacteria</taxon>
        <taxon>Pseudomonadati</taxon>
        <taxon>Bacteroidota</taxon>
        <taxon>Bacteroidia</taxon>
        <taxon>Marinilabiliales</taxon>
        <taxon>Prolixibacteraceae</taxon>
        <taxon>Halosquirtibacter</taxon>
    </lineage>
</organism>
<gene>
    <name evidence="1" type="ORF">K4L44_00545</name>
</gene>
<evidence type="ECO:0000313" key="1">
    <source>
        <dbReference type="EMBL" id="QZE15927.1"/>
    </source>
</evidence>
<dbReference type="EMBL" id="CP081303">
    <property type="protein sequence ID" value="QZE15927.1"/>
    <property type="molecule type" value="Genomic_DNA"/>
</dbReference>